<comment type="caution">
    <text evidence="1">The sequence shown here is derived from an EMBL/GenBank/DDBJ whole genome shotgun (WGS) entry which is preliminary data.</text>
</comment>
<dbReference type="Proteomes" id="UP001249851">
    <property type="component" value="Unassembled WGS sequence"/>
</dbReference>
<organism evidence="1 2">
    <name type="scientific">Acropora cervicornis</name>
    <name type="common">Staghorn coral</name>
    <dbReference type="NCBI Taxonomy" id="6130"/>
    <lineage>
        <taxon>Eukaryota</taxon>
        <taxon>Metazoa</taxon>
        <taxon>Cnidaria</taxon>
        <taxon>Anthozoa</taxon>
        <taxon>Hexacorallia</taxon>
        <taxon>Scleractinia</taxon>
        <taxon>Astrocoeniina</taxon>
        <taxon>Acroporidae</taxon>
        <taxon>Acropora</taxon>
    </lineage>
</organism>
<name>A0AAD9Q4A2_ACRCE</name>
<proteinExistence type="predicted"/>
<gene>
    <name evidence="1" type="ORF">P5673_024278</name>
</gene>
<dbReference type="AlphaFoldDB" id="A0AAD9Q4A2"/>
<reference evidence="1" key="1">
    <citation type="journal article" date="2023" name="G3 (Bethesda)">
        <title>Whole genome assembly and annotation of the endangered Caribbean coral Acropora cervicornis.</title>
        <authorList>
            <person name="Selwyn J.D."/>
            <person name="Vollmer S.V."/>
        </authorList>
    </citation>
    <scope>NUCLEOTIDE SEQUENCE</scope>
    <source>
        <strain evidence="1">K2</strain>
    </source>
</reference>
<reference evidence="1" key="2">
    <citation type="journal article" date="2023" name="Science">
        <title>Genomic signatures of disease resistance in endangered staghorn corals.</title>
        <authorList>
            <person name="Vollmer S.V."/>
            <person name="Selwyn J.D."/>
            <person name="Despard B.A."/>
            <person name="Roesel C.L."/>
        </authorList>
    </citation>
    <scope>NUCLEOTIDE SEQUENCE</scope>
    <source>
        <strain evidence="1">K2</strain>
    </source>
</reference>
<accession>A0AAD9Q4A2</accession>
<protein>
    <submittedName>
        <fullName evidence="1">Uncharacterized protein</fullName>
    </submittedName>
</protein>
<evidence type="ECO:0000313" key="1">
    <source>
        <dbReference type="EMBL" id="KAK2554274.1"/>
    </source>
</evidence>
<dbReference type="EMBL" id="JARQWQ010000071">
    <property type="protein sequence ID" value="KAK2554274.1"/>
    <property type="molecule type" value="Genomic_DNA"/>
</dbReference>
<sequence length="179" mass="20712">MSQTPFRCVKVEGKDYAWSFGDTVKEGRKQTATWSTYCFTNKKSYYPNPTNSSRFWNIPLLLPLPAVAMSDVHQDFMRELAKYNGKTMRQRTVRQETTKYKSGTLPLNMYQTEEQIGEKLQFDGASEEREEAIEGDKYCGDKYCTDPDSDLSNDELTRQNFLRTNCSGRNISISKKYVV</sequence>
<keyword evidence="2" id="KW-1185">Reference proteome</keyword>
<evidence type="ECO:0000313" key="2">
    <source>
        <dbReference type="Proteomes" id="UP001249851"/>
    </source>
</evidence>